<dbReference type="GO" id="GO:0004222">
    <property type="term" value="F:metalloendopeptidase activity"/>
    <property type="evidence" value="ECO:0007669"/>
    <property type="project" value="InterPro"/>
</dbReference>
<feature type="binding site" evidence="9">
    <location>
        <position position="181"/>
    </location>
    <ligand>
        <name>Zn(2+)</name>
        <dbReference type="ChEBI" id="CHEBI:29105"/>
        <note>catalytic</note>
    </ligand>
</feature>
<evidence type="ECO:0000256" key="6">
    <source>
        <dbReference type="ARBA" id="ARBA00023049"/>
    </source>
</evidence>
<dbReference type="InterPro" id="IPR013783">
    <property type="entry name" value="Ig-like_fold"/>
</dbReference>
<dbReference type="PANTHER" id="PTHR10942:SF0">
    <property type="entry name" value="LEISHMANOLYSIN-LIKE PEPTIDASE"/>
    <property type="match status" value="1"/>
</dbReference>
<evidence type="ECO:0000256" key="3">
    <source>
        <dbReference type="ARBA" id="ARBA00022723"/>
    </source>
</evidence>
<keyword evidence="7" id="KW-1015">Disulfide bond</keyword>
<feature type="domain" description="EGF-like" evidence="12">
    <location>
        <begin position="520"/>
        <end position="557"/>
    </location>
</feature>
<feature type="domain" description="EGF-like" evidence="12">
    <location>
        <begin position="765"/>
        <end position="803"/>
    </location>
</feature>
<evidence type="ECO:0000313" key="14">
    <source>
        <dbReference type="Proteomes" id="UP001162131"/>
    </source>
</evidence>
<keyword evidence="10" id="KW-1133">Transmembrane helix</keyword>
<comment type="similarity">
    <text evidence="1">Belongs to the peptidase M8 family.</text>
</comment>
<dbReference type="Gene3D" id="2.10.25.10">
    <property type="entry name" value="Laminin"/>
    <property type="match status" value="1"/>
</dbReference>
<evidence type="ECO:0000259" key="12">
    <source>
        <dbReference type="SMART" id="SM00181"/>
    </source>
</evidence>
<name>A0AAU9J128_9CILI</name>
<feature type="domain" description="EGF-like" evidence="12">
    <location>
        <begin position="715"/>
        <end position="752"/>
    </location>
</feature>
<dbReference type="FunFam" id="3.90.132.10:FF:000001">
    <property type="entry name" value="leishmanolysin-like peptidase isoform X2"/>
    <property type="match status" value="1"/>
</dbReference>
<protein>
    <recommendedName>
        <fullName evidence="12">EGF-like domain-containing protein</fullName>
    </recommendedName>
</protein>
<feature type="transmembrane region" description="Helical" evidence="10">
    <location>
        <begin position="2226"/>
        <end position="2245"/>
    </location>
</feature>
<feature type="domain" description="EGF-like" evidence="12">
    <location>
        <begin position="617"/>
        <end position="654"/>
    </location>
</feature>
<dbReference type="Gene3D" id="2.10.220.10">
    <property type="entry name" value="Hormone Receptor, Insulin-like Growth Factor Receptor 1, Chain A, domain 2"/>
    <property type="match status" value="3"/>
</dbReference>
<dbReference type="Gene3D" id="3.10.170.20">
    <property type="match status" value="1"/>
</dbReference>
<evidence type="ECO:0000256" key="9">
    <source>
        <dbReference type="PIRSR" id="PIRSR601577-2"/>
    </source>
</evidence>
<dbReference type="SMART" id="SM00181">
    <property type="entry name" value="EGF"/>
    <property type="match status" value="9"/>
</dbReference>
<dbReference type="InterPro" id="IPR001577">
    <property type="entry name" value="Peptidase_M8"/>
</dbReference>
<dbReference type="GO" id="GO:0016020">
    <property type="term" value="C:membrane"/>
    <property type="evidence" value="ECO:0007669"/>
    <property type="project" value="InterPro"/>
</dbReference>
<dbReference type="Pfam" id="PF13385">
    <property type="entry name" value="Laminin_G_3"/>
    <property type="match status" value="1"/>
</dbReference>
<comment type="cofactor">
    <cofactor evidence="9">
        <name>Zn(2+)</name>
        <dbReference type="ChEBI" id="CHEBI:29105"/>
    </cofactor>
    <text evidence="9">Binds 1 zinc ion per subunit.</text>
</comment>
<feature type="domain" description="EGF-like" evidence="12">
    <location>
        <begin position="805"/>
        <end position="836"/>
    </location>
</feature>
<accession>A0AAU9J128</accession>
<feature type="domain" description="EGF-like" evidence="12">
    <location>
        <begin position="1125"/>
        <end position="1178"/>
    </location>
</feature>
<proteinExistence type="inferred from homology"/>
<evidence type="ECO:0000256" key="7">
    <source>
        <dbReference type="ARBA" id="ARBA00023157"/>
    </source>
</evidence>
<evidence type="ECO:0000256" key="8">
    <source>
        <dbReference type="PIRSR" id="PIRSR601577-1"/>
    </source>
</evidence>
<evidence type="ECO:0000256" key="5">
    <source>
        <dbReference type="ARBA" id="ARBA00022833"/>
    </source>
</evidence>
<evidence type="ECO:0000256" key="10">
    <source>
        <dbReference type="SAM" id="Phobius"/>
    </source>
</evidence>
<reference evidence="13" key="1">
    <citation type="submission" date="2021-09" db="EMBL/GenBank/DDBJ databases">
        <authorList>
            <consortium name="AG Swart"/>
            <person name="Singh M."/>
            <person name="Singh A."/>
            <person name="Seah K."/>
            <person name="Emmerich C."/>
        </authorList>
    </citation>
    <scope>NUCLEOTIDE SEQUENCE</scope>
    <source>
        <strain evidence="13">ATCC30299</strain>
    </source>
</reference>
<feature type="domain" description="EGF-like" evidence="12">
    <location>
        <begin position="667"/>
        <end position="705"/>
    </location>
</feature>
<keyword evidence="10" id="KW-0812">Transmembrane</keyword>
<feature type="domain" description="EGF-like" evidence="12">
    <location>
        <begin position="478"/>
        <end position="511"/>
    </location>
</feature>
<evidence type="ECO:0000256" key="1">
    <source>
        <dbReference type="ARBA" id="ARBA00005860"/>
    </source>
</evidence>
<evidence type="ECO:0000313" key="13">
    <source>
        <dbReference type="EMBL" id="CAG9314304.1"/>
    </source>
</evidence>
<feature type="binding site" evidence="9">
    <location>
        <position position="261"/>
    </location>
    <ligand>
        <name>Zn(2+)</name>
        <dbReference type="ChEBI" id="CHEBI:29105"/>
        <note>catalytic</note>
    </ligand>
</feature>
<dbReference type="SMART" id="SM00261">
    <property type="entry name" value="FU"/>
    <property type="match status" value="6"/>
</dbReference>
<dbReference type="Gene3D" id="2.60.40.10">
    <property type="entry name" value="Immunoglobulins"/>
    <property type="match status" value="1"/>
</dbReference>
<dbReference type="CDD" id="cd00064">
    <property type="entry name" value="FU"/>
    <property type="match status" value="1"/>
</dbReference>
<evidence type="ECO:0000256" key="4">
    <source>
        <dbReference type="ARBA" id="ARBA00022801"/>
    </source>
</evidence>
<feature type="transmembrane region" description="Helical" evidence="10">
    <location>
        <begin position="2097"/>
        <end position="2116"/>
    </location>
</feature>
<dbReference type="GO" id="GO:0007155">
    <property type="term" value="P:cell adhesion"/>
    <property type="evidence" value="ECO:0007669"/>
    <property type="project" value="InterPro"/>
</dbReference>
<dbReference type="EMBL" id="CAJZBQ010000012">
    <property type="protein sequence ID" value="CAG9314304.1"/>
    <property type="molecule type" value="Genomic_DNA"/>
</dbReference>
<dbReference type="Proteomes" id="UP001162131">
    <property type="component" value="Unassembled WGS sequence"/>
</dbReference>
<dbReference type="InterPro" id="IPR006212">
    <property type="entry name" value="Furin_repeat"/>
</dbReference>
<sequence>MISLYLSITLLSMVFGHLKCGVDESWQPIINNYTHPGRELLAGMSRSTTLKPIRIHFEYTSLGMTATQQSQFVDKVVPAAKHWFSSVLSVYSLTETIVVPSSVTSCNGATIPSSHHTTGVSDADFIVYVFGSTAASGYLARAGACLQESGGRYNVLAGSYEINMNDFFKWPVSDQIVVTLHELTHALAFSSWLFSSYVKPDGTHYATTEITKTVNYPNRGKDATILILPTVAAQAQTIFGCSTAEGVELEDYGGSGSAGSHWEMKIVKEDYMVSVLPWNPVTSGLTLALFQDSGWYTVNWNYAQPLIWGLNQGCAWLTDKCITTGIPQQGMCTDKAYVGCDVYNMAKAYCDISNWSAVQSQYQYFSDPTLAGGSGFPDFCPVLTGYSNGDCRDTATTAYDYFGETTGSGSRCMTSTLLKTAYIFDGDLHSVCHKVKSCESDKAVLEVGGVTVNCPFTGGDVTVTGFNGVLKCPNSNILCSAMPCKSACYGQGICKAGVCLCDPGYGASDCSVTCPDNCKACDSATTCKTCYSTATLVNGVCTCPTGSTWDSTQKICQAGSIVGCDASCKGCATTTTCADCYSTATLTDGVCTCPETYGFNYETHTCVMFSCPTDCNGCSSSAGCTSCYDGQSLINGQCLCPTGTGWSKSSKKCESSVITGCPAICDGCASTTTCSACHSTATLTVDNICVCPDGAVFQAGTKTCVFTSCPVSCNGCASASTCSACYSTATLTDGQCECPTDTSFDASTLSCKSTAITGCDNLCNECASTTVCKTCHSNAILTNDGKCICPSGSAFDIATKSCITGCTAGCRTCSGISDYKCLSCYTGYYLLSATCVKACPTGYNVTTTGCVLANPSVYKAVFQQWNNTYYSSDSPIPLFFGTTSSFMPNPDTDDPILTYGRGLYYTGISKSLLPPNFKYSSRVSLAPSHTVEMWIRPDDSSSYQTLLHKYADESLVEFSIVNTRLRLILTAYNTSSVAWVSTMTDGTTINSKQWQWVTYTLTYDQNSQNSIIILYVNSAKENKVYSGLIFLDLDTALYAESFSVGSKYSTSGYTSGYKGFIAMLNIYNQAYTPSYSGNTCIGNFCLADCDFYQYADTTGSCQSCLTACSLSCCQANSCVLNVDPKCTSPISFTICAACVSGANLEGGKCNCMKNSYFDTTTLTCVCNSGYTLTNGYCATCGNYFASTEAKAYFSEDYKKVVINFARFVKSGITSTCSELFYQSSLVKLGKDPTCVWQSNTELQVYLGNKWNLTNEALALNPLTVQAEGTECTLNVQDLKPVVQYIYVKPTPTAVITAPNTYSFGCNKNDLKISGDSSIGSNLQYAWSLNSSPSNTALTKYVSSITDQKFKIPATMLTVSVITLSLTVTNQLSQANTAKFTITIKNEYALEVTIDGGSSSSISASQGIQYKALVNTICGNSTSLNIQWKYVSSSLDTATSAFDSSSILSNSKLSYILKIKENQLKAGNWFVYNATATDGFANGWSTLNITVKHSDLVLKLNRADGTVSNDTDLYISASDSYDPDDSTTSLSYSWTCVQNNAQCLDSSGSNLLGDEVKSTLTVPKSKLKVGSEYTFTIAISKDTRTASKSITIKITQPTGSSLSISFSPFKVNHQYGLKIIAIVSTLKQPGFLWAQSSGPTLSSLSELTKSFIKFAANSMQEGTSYSYSLTMTFSTTLSLVASIPWITNKGPICDGIDVSQNTDLTYTLSGLNCVDGDDQDYPLYYQFGVVMNKVQYYLNTPCTGSTFTLGIPSGTWQLTMRVCDSMWTCSSFSKSITATSRRLLSEVALADQYRASILNPDMIPSSIIMYSTYTLDNPTLSYMFTDLSSFITSQDPIDEGILDTCIACLSSMTSQSSVMTPDFLTQTFQILNETLKGYTDEITDSQAQSIIDIISPYYKNITDISLLLNLFQYIANSWMSSTLPGDAKEYSNGIHFSNTRKSGEDFLNTTYKAGTQVTTILPNATFTNGTVYDFSITVYPNAGNYSDIIDISTYKSGSYQNYNLDIVTPTSEPLSSSSSMITINASFTQNPGEDWDCYMLNNGNWETGKCSIISIVNNVATISAKSTGSIQLAKSAKIIQPVIREDSDSAGTEGAPSIAMGSIVFLAILLSGVFIVFDRKNIKENLDLSLLKNHLTLSLLIPQKSFTRVINVIHIATVLLLELAIVGAMYARDNPTSGNEGSFSYHASNYSAEDLINMVVGLLLGQFVSALLLGLSFGFQRSPLFKAIFLLICGILASLSIASTIAMTVDYSAEISTYWIISFIIVLPFDFFVFQAIFAVIKYFVTREKMPLETPDGFVTDSQIMKCAPALDVSDLFEKAPIHN</sequence>
<evidence type="ECO:0000256" key="11">
    <source>
        <dbReference type="SAM" id="SignalP"/>
    </source>
</evidence>
<dbReference type="InterPro" id="IPR009030">
    <property type="entry name" value="Growth_fac_rcpt_cys_sf"/>
</dbReference>
<keyword evidence="14" id="KW-1185">Reference proteome</keyword>
<organism evidence="13 14">
    <name type="scientific">Blepharisma stoltei</name>
    <dbReference type="NCBI Taxonomy" id="1481888"/>
    <lineage>
        <taxon>Eukaryota</taxon>
        <taxon>Sar</taxon>
        <taxon>Alveolata</taxon>
        <taxon>Ciliophora</taxon>
        <taxon>Postciliodesmatophora</taxon>
        <taxon>Heterotrichea</taxon>
        <taxon>Heterotrichida</taxon>
        <taxon>Blepharismidae</taxon>
        <taxon>Blepharisma</taxon>
    </lineage>
</organism>
<dbReference type="Pfam" id="PF02010">
    <property type="entry name" value="REJ"/>
    <property type="match status" value="1"/>
</dbReference>
<dbReference type="SUPFAM" id="SSF55486">
    <property type="entry name" value="Metalloproteases ('zincins'), catalytic domain"/>
    <property type="match status" value="1"/>
</dbReference>
<feature type="active site" evidence="8">
    <location>
        <position position="182"/>
    </location>
</feature>
<dbReference type="PANTHER" id="PTHR10942">
    <property type="entry name" value="LEISHMANOLYSIN-LIKE PEPTIDASE"/>
    <property type="match status" value="1"/>
</dbReference>
<dbReference type="InterPro" id="IPR002859">
    <property type="entry name" value="PKD/REJ-like"/>
</dbReference>
<feature type="transmembrane region" description="Helical" evidence="10">
    <location>
        <begin position="2148"/>
        <end position="2170"/>
    </location>
</feature>
<dbReference type="GO" id="GO:0005737">
    <property type="term" value="C:cytoplasm"/>
    <property type="evidence" value="ECO:0007669"/>
    <property type="project" value="TreeGrafter"/>
</dbReference>
<dbReference type="Gene3D" id="3.90.132.10">
    <property type="entry name" value="Leishmanolysin , domain 2"/>
    <property type="match status" value="1"/>
</dbReference>
<dbReference type="GO" id="GO:0046872">
    <property type="term" value="F:metal ion binding"/>
    <property type="evidence" value="ECO:0007669"/>
    <property type="project" value="UniProtKB-KW"/>
</dbReference>
<feature type="signal peptide" evidence="11">
    <location>
        <begin position="1"/>
        <end position="16"/>
    </location>
</feature>
<keyword evidence="6 9" id="KW-0482">Metalloprotease</keyword>
<keyword evidence="4" id="KW-0378">Hydrolase</keyword>
<feature type="domain" description="EGF-like" evidence="12">
    <location>
        <begin position="570"/>
        <end position="607"/>
    </location>
</feature>
<feature type="transmembrane region" description="Helical" evidence="10">
    <location>
        <begin position="2194"/>
        <end position="2214"/>
    </location>
</feature>
<comment type="caution">
    <text evidence="13">The sequence shown here is derived from an EMBL/GenBank/DDBJ whole genome shotgun (WGS) entry which is preliminary data.</text>
</comment>
<dbReference type="Gene3D" id="2.60.120.200">
    <property type="match status" value="1"/>
</dbReference>
<dbReference type="GO" id="GO:0006508">
    <property type="term" value="P:proteolysis"/>
    <property type="evidence" value="ECO:0007669"/>
    <property type="project" value="UniProtKB-KW"/>
</dbReference>
<gene>
    <name evidence="13" type="ORF">BSTOLATCC_MIC11315</name>
</gene>
<feature type="transmembrane region" description="Helical" evidence="10">
    <location>
        <begin position="2257"/>
        <end position="2280"/>
    </location>
</feature>
<keyword evidence="11" id="KW-0732">Signal</keyword>
<dbReference type="SUPFAM" id="SSF49899">
    <property type="entry name" value="Concanavalin A-like lectins/glucanases"/>
    <property type="match status" value="1"/>
</dbReference>
<feature type="chain" id="PRO_5043459887" description="EGF-like domain-containing protein" evidence="11">
    <location>
        <begin position="17"/>
        <end position="2323"/>
    </location>
</feature>
<dbReference type="Pfam" id="PF01457">
    <property type="entry name" value="Peptidase_M8"/>
    <property type="match status" value="1"/>
</dbReference>
<dbReference type="SUPFAM" id="SSF57184">
    <property type="entry name" value="Growth factor receptor domain"/>
    <property type="match status" value="3"/>
</dbReference>
<evidence type="ECO:0000256" key="2">
    <source>
        <dbReference type="ARBA" id="ARBA00022670"/>
    </source>
</evidence>
<dbReference type="InterPro" id="IPR000742">
    <property type="entry name" value="EGF"/>
</dbReference>
<keyword evidence="10" id="KW-0472">Membrane</keyword>
<dbReference type="InterPro" id="IPR013320">
    <property type="entry name" value="ConA-like_dom_sf"/>
</dbReference>
<keyword evidence="2" id="KW-0645">Protease</keyword>
<keyword evidence="3 9" id="KW-0479">Metal-binding</keyword>
<feature type="binding site" evidence="9">
    <location>
        <position position="185"/>
    </location>
    <ligand>
        <name>Zn(2+)</name>
        <dbReference type="ChEBI" id="CHEBI:29105"/>
        <note>catalytic</note>
    </ligand>
</feature>
<keyword evidence="5 9" id="KW-0862">Zinc</keyword>